<organism evidence="5 6">
    <name type="scientific">Dinothrombium tinctorium</name>
    <dbReference type="NCBI Taxonomy" id="1965070"/>
    <lineage>
        <taxon>Eukaryota</taxon>
        <taxon>Metazoa</taxon>
        <taxon>Ecdysozoa</taxon>
        <taxon>Arthropoda</taxon>
        <taxon>Chelicerata</taxon>
        <taxon>Arachnida</taxon>
        <taxon>Acari</taxon>
        <taxon>Acariformes</taxon>
        <taxon>Trombidiformes</taxon>
        <taxon>Prostigmata</taxon>
        <taxon>Anystina</taxon>
        <taxon>Parasitengona</taxon>
        <taxon>Trombidioidea</taxon>
        <taxon>Trombidiidae</taxon>
        <taxon>Dinothrombium</taxon>
    </lineage>
</organism>
<dbReference type="PANTHER" id="PTHR43968:SF6">
    <property type="entry name" value="GLUTATHIONE S-TRANSFERASE OMEGA"/>
    <property type="match status" value="1"/>
</dbReference>
<dbReference type="PANTHER" id="PTHR43968">
    <property type="match status" value="1"/>
</dbReference>
<keyword evidence="2" id="KW-0560">Oxidoreductase</keyword>
<dbReference type="PROSITE" id="PS50405">
    <property type="entry name" value="GST_CTER"/>
    <property type="match status" value="1"/>
</dbReference>
<gene>
    <name evidence="5" type="ORF">B4U79_16650</name>
</gene>
<dbReference type="InterPro" id="IPR040079">
    <property type="entry name" value="Glutathione_S-Trfase"/>
</dbReference>
<dbReference type="OrthoDB" id="6505778at2759"/>
<dbReference type="PRINTS" id="PR01625">
    <property type="entry name" value="GSTRNSFRASEO"/>
</dbReference>
<protein>
    <submittedName>
        <fullName evidence="5">Glutathione S-transferase omega-1-like protein</fullName>
    </submittedName>
</protein>
<dbReference type="GO" id="GO:0004364">
    <property type="term" value="F:glutathione transferase activity"/>
    <property type="evidence" value="ECO:0007669"/>
    <property type="project" value="InterPro"/>
</dbReference>
<dbReference type="PROSITE" id="PS50404">
    <property type="entry name" value="GST_NTER"/>
    <property type="match status" value="1"/>
</dbReference>
<comment type="similarity">
    <text evidence="1">Belongs to the GST superfamily. Omega family.</text>
</comment>
<dbReference type="SUPFAM" id="SSF52833">
    <property type="entry name" value="Thioredoxin-like"/>
    <property type="match status" value="1"/>
</dbReference>
<evidence type="ECO:0000259" key="3">
    <source>
        <dbReference type="PROSITE" id="PS50404"/>
    </source>
</evidence>
<dbReference type="FunFam" id="1.20.1050.10:FF:000009">
    <property type="entry name" value="Glutathione S-transferase omega-1"/>
    <property type="match status" value="1"/>
</dbReference>
<feature type="domain" description="GST C-terminal" evidence="4">
    <location>
        <begin position="123"/>
        <end position="248"/>
    </location>
</feature>
<dbReference type="SFLD" id="SFLDG00358">
    <property type="entry name" value="Main_(cytGST)"/>
    <property type="match status" value="1"/>
</dbReference>
<dbReference type="InterPro" id="IPR036282">
    <property type="entry name" value="Glutathione-S-Trfase_C_sf"/>
</dbReference>
<evidence type="ECO:0000259" key="4">
    <source>
        <dbReference type="PROSITE" id="PS50405"/>
    </source>
</evidence>
<dbReference type="STRING" id="1965070.A0A3S3PIX6"/>
<evidence type="ECO:0000256" key="2">
    <source>
        <dbReference type="ARBA" id="ARBA00023002"/>
    </source>
</evidence>
<sequence>MLCSLSSSIRQTVNRKMSFKFLENNYTKGSTEPEKKPGVARIFSFQLCPYAERVLLVASAKSFNFDLVNVDLANKPEWLFEKNKFGLVPVLELEDGNLLHESLIIADYIDEATDADHKLHPQNLFEKYRQKLFVQEFATAYPQFIAKLKSGSDDIDVTKEVENFIRFFESELSQRNTRFVGSNESPQMVDYMIWPFVERLPAVISLGTQIKNWEQHLSENAPLILKYMQAMKEDPAVKQNLFSPDTHIDFLLSVRERFRK</sequence>
<dbReference type="GO" id="GO:0005737">
    <property type="term" value="C:cytoplasm"/>
    <property type="evidence" value="ECO:0007669"/>
    <property type="project" value="InterPro"/>
</dbReference>
<dbReference type="EMBL" id="NCKU01008184">
    <property type="protein sequence ID" value="RWS02079.1"/>
    <property type="molecule type" value="Genomic_DNA"/>
</dbReference>
<name>A0A3S3PIX6_9ACAR</name>
<dbReference type="SFLD" id="SFLDS00019">
    <property type="entry name" value="Glutathione_Transferase_(cytos"/>
    <property type="match status" value="1"/>
</dbReference>
<keyword evidence="5" id="KW-0808">Transferase</keyword>
<comment type="caution">
    <text evidence="5">The sequence shown here is derived from an EMBL/GenBank/DDBJ whole genome shotgun (WGS) entry which is preliminary data.</text>
</comment>
<accession>A0A3S3PIX6</accession>
<feature type="domain" description="GST N-terminal" evidence="3">
    <location>
        <begin position="38"/>
        <end position="117"/>
    </location>
</feature>
<reference evidence="5 6" key="1">
    <citation type="journal article" date="2018" name="Gigascience">
        <title>Genomes of trombidid mites reveal novel predicted allergens and laterally-transferred genes associated with secondary metabolism.</title>
        <authorList>
            <person name="Dong X."/>
            <person name="Chaisiri K."/>
            <person name="Xia D."/>
            <person name="Armstrong S.D."/>
            <person name="Fang Y."/>
            <person name="Donnelly M.J."/>
            <person name="Kadowaki T."/>
            <person name="McGarry J.W."/>
            <person name="Darby A.C."/>
            <person name="Makepeace B.L."/>
        </authorList>
    </citation>
    <scope>NUCLEOTIDE SEQUENCE [LARGE SCALE GENOMIC DNA]</scope>
    <source>
        <strain evidence="5">UoL-WK</strain>
    </source>
</reference>
<dbReference type="InterPro" id="IPR004045">
    <property type="entry name" value="Glutathione_S-Trfase_N"/>
</dbReference>
<dbReference type="Proteomes" id="UP000285301">
    <property type="component" value="Unassembled WGS sequence"/>
</dbReference>
<dbReference type="GO" id="GO:0006749">
    <property type="term" value="P:glutathione metabolic process"/>
    <property type="evidence" value="ECO:0007669"/>
    <property type="project" value="TreeGrafter"/>
</dbReference>
<evidence type="ECO:0000256" key="1">
    <source>
        <dbReference type="ARBA" id="ARBA00011067"/>
    </source>
</evidence>
<keyword evidence="6" id="KW-1185">Reference proteome</keyword>
<proteinExistence type="inferred from homology"/>
<dbReference type="InterPro" id="IPR005442">
    <property type="entry name" value="GST_omega"/>
</dbReference>
<dbReference type="Gene3D" id="3.40.30.10">
    <property type="entry name" value="Glutaredoxin"/>
    <property type="match status" value="1"/>
</dbReference>
<dbReference type="Gene3D" id="1.20.1050.10">
    <property type="match status" value="1"/>
</dbReference>
<dbReference type="SUPFAM" id="SSF47616">
    <property type="entry name" value="GST C-terminal domain-like"/>
    <property type="match status" value="1"/>
</dbReference>
<evidence type="ECO:0000313" key="6">
    <source>
        <dbReference type="Proteomes" id="UP000285301"/>
    </source>
</evidence>
<dbReference type="AlphaFoldDB" id="A0A3S3PIX6"/>
<dbReference type="Pfam" id="PF13409">
    <property type="entry name" value="GST_N_2"/>
    <property type="match status" value="1"/>
</dbReference>
<evidence type="ECO:0000313" key="5">
    <source>
        <dbReference type="EMBL" id="RWS02079.1"/>
    </source>
</evidence>
<dbReference type="InterPro" id="IPR050983">
    <property type="entry name" value="GST_Omega/HSP26"/>
</dbReference>
<dbReference type="InterPro" id="IPR036249">
    <property type="entry name" value="Thioredoxin-like_sf"/>
</dbReference>
<dbReference type="GO" id="GO:0045174">
    <property type="term" value="F:glutathione dehydrogenase (ascorbate) activity"/>
    <property type="evidence" value="ECO:0007669"/>
    <property type="project" value="TreeGrafter"/>
</dbReference>
<dbReference type="InterPro" id="IPR010987">
    <property type="entry name" value="Glutathione-S-Trfase_C-like"/>
</dbReference>
<dbReference type="FunFam" id="3.40.30.10:FF:000123">
    <property type="entry name" value="Glutathione transferase o1"/>
    <property type="match status" value="1"/>
</dbReference>